<gene>
    <name evidence="2" type="ORF">TCM_004840</name>
</gene>
<keyword evidence="1" id="KW-0472">Membrane</keyword>
<dbReference type="Gramene" id="EOX95304">
    <property type="protein sequence ID" value="EOX95304"/>
    <property type="gene ID" value="TCM_004840"/>
</dbReference>
<dbReference type="Proteomes" id="UP000026915">
    <property type="component" value="Chromosome 1"/>
</dbReference>
<dbReference type="HOGENOM" id="CLU_2578652_0_0_1"/>
<dbReference type="InParanoid" id="A0A061DR79"/>
<dbReference type="EMBL" id="CM001879">
    <property type="protein sequence ID" value="EOX95304.1"/>
    <property type="molecule type" value="Genomic_DNA"/>
</dbReference>
<keyword evidence="1" id="KW-1133">Transmembrane helix</keyword>
<reference evidence="2 3" key="1">
    <citation type="journal article" date="2013" name="Genome Biol.">
        <title>The genome sequence of the most widely cultivated cacao type and its use to identify candidate genes regulating pod color.</title>
        <authorList>
            <person name="Motamayor J.C."/>
            <person name="Mockaitis K."/>
            <person name="Schmutz J."/>
            <person name="Haiminen N."/>
            <person name="Iii D.L."/>
            <person name="Cornejo O."/>
            <person name="Findley S.D."/>
            <person name="Zheng P."/>
            <person name="Utro F."/>
            <person name="Royaert S."/>
            <person name="Saski C."/>
            <person name="Jenkins J."/>
            <person name="Podicheti R."/>
            <person name="Zhao M."/>
            <person name="Scheffler B.E."/>
            <person name="Stack J.C."/>
            <person name="Feltus F.A."/>
            <person name="Mustiga G.M."/>
            <person name="Amores F."/>
            <person name="Phillips W."/>
            <person name="Marelli J.P."/>
            <person name="May G.D."/>
            <person name="Shapiro H."/>
            <person name="Ma J."/>
            <person name="Bustamante C.D."/>
            <person name="Schnell R.J."/>
            <person name="Main D."/>
            <person name="Gilbert D."/>
            <person name="Parida L."/>
            <person name="Kuhn D.N."/>
        </authorList>
    </citation>
    <scope>NUCLEOTIDE SEQUENCE [LARGE SCALE GENOMIC DNA]</scope>
    <source>
        <strain evidence="3">cv. Matina 1-6</strain>
    </source>
</reference>
<keyword evidence="1" id="KW-0812">Transmembrane</keyword>
<evidence type="ECO:0000256" key="1">
    <source>
        <dbReference type="SAM" id="Phobius"/>
    </source>
</evidence>
<feature type="transmembrane region" description="Helical" evidence="1">
    <location>
        <begin position="16"/>
        <end position="32"/>
    </location>
</feature>
<sequence length="81" mass="9392">MTDFKLKESVATSNPIFFHLLILSVCLTLRPYRLTARRLAQLAAIKSKLLQLMQPFNRFYNLNGSGFERSIRHSSHLSRLN</sequence>
<protein>
    <submittedName>
        <fullName evidence="2">Uncharacterized protein</fullName>
    </submittedName>
</protein>
<organism evidence="2 3">
    <name type="scientific">Theobroma cacao</name>
    <name type="common">Cacao</name>
    <name type="synonym">Cocoa</name>
    <dbReference type="NCBI Taxonomy" id="3641"/>
    <lineage>
        <taxon>Eukaryota</taxon>
        <taxon>Viridiplantae</taxon>
        <taxon>Streptophyta</taxon>
        <taxon>Embryophyta</taxon>
        <taxon>Tracheophyta</taxon>
        <taxon>Spermatophyta</taxon>
        <taxon>Magnoliopsida</taxon>
        <taxon>eudicotyledons</taxon>
        <taxon>Gunneridae</taxon>
        <taxon>Pentapetalae</taxon>
        <taxon>rosids</taxon>
        <taxon>malvids</taxon>
        <taxon>Malvales</taxon>
        <taxon>Malvaceae</taxon>
        <taxon>Byttnerioideae</taxon>
        <taxon>Theobroma</taxon>
    </lineage>
</organism>
<evidence type="ECO:0000313" key="2">
    <source>
        <dbReference type="EMBL" id="EOX95304.1"/>
    </source>
</evidence>
<evidence type="ECO:0000313" key="3">
    <source>
        <dbReference type="Proteomes" id="UP000026915"/>
    </source>
</evidence>
<accession>A0A061DR79</accession>
<proteinExistence type="predicted"/>
<dbReference type="AlphaFoldDB" id="A0A061DR79"/>
<keyword evidence="3" id="KW-1185">Reference proteome</keyword>
<name>A0A061DR79_THECC</name>